<feature type="domain" description="HTH arsR-type" evidence="2">
    <location>
        <begin position="1"/>
        <end position="89"/>
    </location>
</feature>
<dbReference type="STRING" id="1150864.MILUP08_43118"/>
<reference evidence="4" key="1">
    <citation type="journal article" date="2012" name="J. Bacteriol.">
        <title>Genome Sequence of Micromonospora lupini Lupac 08, Isolated from Root Nodules of Lupinus angustifolius.</title>
        <authorList>
            <person name="Alonso-Vega P."/>
            <person name="Normand P."/>
            <person name="Bacigalupe R."/>
            <person name="Pujic P."/>
            <person name="Lajus A."/>
            <person name="Vallenet D."/>
            <person name="Carro L."/>
            <person name="Coll P."/>
            <person name="Trujillo M.E."/>
        </authorList>
    </citation>
    <scope>NUCLEOTIDE SEQUENCE [LARGE SCALE GENOMIC DNA]</scope>
    <source>
        <strain evidence="4">Lupac 08</strain>
    </source>
</reference>
<dbReference type="SUPFAM" id="SSF46785">
    <property type="entry name" value="Winged helix' DNA-binding domain"/>
    <property type="match status" value="1"/>
</dbReference>
<accession>I0L316</accession>
<evidence type="ECO:0000256" key="1">
    <source>
        <dbReference type="ARBA" id="ARBA00006817"/>
    </source>
</evidence>
<dbReference type="NCBIfam" id="NF033788">
    <property type="entry name" value="HTH_metalloreg"/>
    <property type="match status" value="1"/>
</dbReference>
<dbReference type="AlphaFoldDB" id="I0L316"/>
<dbReference type="PRINTS" id="PR00778">
    <property type="entry name" value="HTHARSR"/>
</dbReference>
<dbReference type="eggNOG" id="COG3832">
    <property type="taxonomic scope" value="Bacteria"/>
</dbReference>
<dbReference type="CDD" id="cd07814">
    <property type="entry name" value="SRPBCC_CalC_Aha1-like"/>
    <property type="match status" value="1"/>
</dbReference>
<dbReference type="SMART" id="SM00418">
    <property type="entry name" value="HTH_ARSR"/>
    <property type="match status" value="1"/>
</dbReference>
<dbReference type="PANTHER" id="PTHR38600:SF1">
    <property type="entry name" value="TRANSCRIPTIONAL REGULATORY PROTEIN"/>
    <property type="match status" value="1"/>
</dbReference>
<name>I0L316_9ACTN</name>
<dbReference type="InterPro" id="IPR023393">
    <property type="entry name" value="START-like_dom_sf"/>
</dbReference>
<dbReference type="Pfam" id="PF08327">
    <property type="entry name" value="AHSA1"/>
    <property type="match status" value="1"/>
</dbReference>
<organism evidence="3 4">
    <name type="scientific">Micromonospora lupini str. Lupac 08</name>
    <dbReference type="NCBI Taxonomy" id="1150864"/>
    <lineage>
        <taxon>Bacteria</taxon>
        <taxon>Bacillati</taxon>
        <taxon>Actinomycetota</taxon>
        <taxon>Actinomycetes</taxon>
        <taxon>Micromonosporales</taxon>
        <taxon>Micromonosporaceae</taxon>
        <taxon>Micromonospora</taxon>
    </lineage>
</organism>
<dbReference type="InterPro" id="IPR013538">
    <property type="entry name" value="ASHA1/2-like_C"/>
</dbReference>
<dbReference type="eggNOG" id="COG0640">
    <property type="taxonomic scope" value="Bacteria"/>
</dbReference>
<comment type="similarity">
    <text evidence="1">Belongs to the AHA1 family.</text>
</comment>
<evidence type="ECO:0000259" key="2">
    <source>
        <dbReference type="PROSITE" id="PS50987"/>
    </source>
</evidence>
<dbReference type="Gene3D" id="1.10.10.10">
    <property type="entry name" value="Winged helix-like DNA-binding domain superfamily/Winged helix DNA-binding domain"/>
    <property type="match status" value="1"/>
</dbReference>
<dbReference type="GO" id="GO:0003700">
    <property type="term" value="F:DNA-binding transcription factor activity"/>
    <property type="evidence" value="ECO:0007669"/>
    <property type="project" value="InterPro"/>
</dbReference>
<gene>
    <name evidence="3" type="ORF">MILUP08_43118</name>
</gene>
<dbReference type="RefSeq" id="WP_007459413.1">
    <property type="nucleotide sequence ID" value="NZ_HF570108.1"/>
</dbReference>
<comment type="caution">
    <text evidence="3">The sequence shown here is derived from an EMBL/GenBank/DDBJ whole genome shotgun (WGS) entry which is preliminary data.</text>
</comment>
<evidence type="ECO:0000313" key="4">
    <source>
        <dbReference type="Proteomes" id="UP000003448"/>
    </source>
</evidence>
<dbReference type="Gene3D" id="3.30.530.20">
    <property type="match status" value="1"/>
</dbReference>
<dbReference type="PROSITE" id="PS50987">
    <property type="entry name" value="HTH_ARSR_2"/>
    <property type="match status" value="1"/>
</dbReference>
<dbReference type="CDD" id="cd00090">
    <property type="entry name" value="HTH_ARSR"/>
    <property type="match status" value="1"/>
</dbReference>
<dbReference type="Proteomes" id="UP000003448">
    <property type="component" value="Unassembled WGS sequence"/>
</dbReference>
<dbReference type="EMBL" id="CAIE01000025">
    <property type="protein sequence ID" value="CCH18213.1"/>
    <property type="molecule type" value="Genomic_DNA"/>
</dbReference>
<dbReference type="PANTHER" id="PTHR38600">
    <property type="entry name" value="TRANSCRIPTIONAL REGULATORY PROTEIN"/>
    <property type="match status" value="1"/>
</dbReference>
<dbReference type="Pfam" id="PF12840">
    <property type="entry name" value="HTH_20"/>
    <property type="match status" value="1"/>
</dbReference>
<protein>
    <submittedName>
        <fullName evidence="3">Transcriptional regulator, ArsR family</fullName>
    </submittedName>
</protein>
<dbReference type="InterPro" id="IPR001845">
    <property type="entry name" value="HTH_ArsR_DNA-bd_dom"/>
</dbReference>
<evidence type="ECO:0000313" key="3">
    <source>
        <dbReference type="EMBL" id="CCH18213.1"/>
    </source>
</evidence>
<proteinExistence type="inferred from homology"/>
<dbReference type="SUPFAM" id="SSF55961">
    <property type="entry name" value="Bet v1-like"/>
    <property type="match status" value="1"/>
</dbReference>
<sequence length="242" mass="27187">MPDDDLFLALANPVRRRLLEILTDGPRTAGDLAASFALSRPAVAEHLQILRRAGLVEDQPAGRQRHYHLTAEPLAQVGDWLHPFERFWRHRLRTLADLLQEEPVTETATIAVDQFIAAAPSKIWRSLTEPELLARWWVPGDVAAVVGHRFHLQMPGWGAVACEVVEVEPERRLVYTFNGNWTLTWRLVPEGTGTRLFLDHSGFDLDDPRSRDAFARMGPGWRDKIVPALGRVAADLADESGV</sequence>
<dbReference type="InterPro" id="IPR036390">
    <property type="entry name" value="WH_DNA-bd_sf"/>
</dbReference>
<dbReference type="InterPro" id="IPR036388">
    <property type="entry name" value="WH-like_DNA-bd_sf"/>
</dbReference>
<keyword evidence="4" id="KW-1185">Reference proteome</keyword>
<dbReference type="InterPro" id="IPR011991">
    <property type="entry name" value="ArsR-like_HTH"/>
</dbReference>